<accession>A0AAW8TVL2</accession>
<dbReference type="AlphaFoldDB" id="A0AAW8TVL2"/>
<dbReference type="RefSeq" id="WP_311834808.1">
    <property type="nucleotide sequence ID" value="NZ_JARQBJ010000001.1"/>
</dbReference>
<evidence type="ECO:0000259" key="1">
    <source>
        <dbReference type="Pfam" id="PF10022"/>
    </source>
</evidence>
<organism evidence="2 3">
    <name type="scientific">Enterococcus asini</name>
    <dbReference type="NCBI Taxonomy" id="57732"/>
    <lineage>
        <taxon>Bacteria</taxon>
        <taxon>Bacillati</taxon>
        <taxon>Bacillota</taxon>
        <taxon>Bacilli</taxon>
        <taxon>Lactobacillales</taxon>
        <taxon>Enterococcaceae</taxon>
        <taxon>Enterococcus</taxon>
    </lineage>
</organism>
<evidence type="ECO:0000313" key="3">
    <source>
        <dbReference type="Proteomes" id="UP001256711"/>
    </source>
</evidence>
<dbReference type="Pfam" id="PF10022">
    <property type="entry name" value="DUF2264"/>
    <property type="match status" value="1"/>
</dbReference>
<comment type="caution">
    <text evidence="2">The sequence shown here is derived from an EMBL/GenBank/DDBJ whole genome shotgun (WGS) entry which is preliminary data.</text>
</comment>
<protein>
    <submittedName>
        <fullName evidence="2">DUF2264 domain-containing protein</fullName>
    </submittedName>
</protein>
<dbReference type="EMBL" id="JARQBJ010000001">
    <property type="protein sequence ID" value="MDT2808987.1"/>
    <property type="molecule type" value="Genomic_DNA"/>
</dbReference>
<feature type="domain" description="DUF2264" evidence="1">
    <location>
        <begin position="4"/>
        <end position="364"/>
    </location>
</feature>
<dbReference type="InterPro" id="IPR049349">
    <property type="entry name" value="DUF2264_N"/>
</dbReference>
<dbReference type="InterPro" id="IPR016624">
    <property type="entry name" value="UCP014753"/>
</dbReference>
<dbReference type="PANTHER" id="PTHR35339">
    <property type="entry name" value="LINALOOL DEHYDRATASE_ISOMERASE DOMAIN-CONTAINING PROTEIN"/>
    <property type="match status" value="1"/>
</dbReference>
<name>A0AAW8TVL2_9ENTE</name>
<dbReference type="Proteomes" id="UP001256711">
    <property type="component" value="Unassembled WGS sequence"/>
</dbReference>
<reference evidence="2" key="1">
    <citation type="submission" date="2023-03" db="EMBL/GenBank/DDBJ databases">
        <authorList>
            <person name="Shen W."/>
            <person name="Cai J."/>
        </authorList>
    </citation>
    <scope>NUCLEOTIDE SEQUENCE</scope>
    <source>
        <strain evidence="2">B226-2</strain>
    </source>
</reference>
<gene>
    <name evidence="2" type="ORF">P7H43_00535</name>
</gene>
<evidence type="ECO:0000313" key="2">
    <source>
        <dbReference type="EMBL" id="MDT2808987.1"/>
    </source>
</evidence>
<proteinExistence type="predicted"/>
<sequence>MTDTRSYWVQTLDQIARPVFEAAASNQLPQVMKRYTDSLASPLEAFARSFAGIAPWLELEEVPAAEGALQAEYREMAQQALAYLSDPANDQRYFFTNEPGVSDQALVDAAFLAHGLLRAKTQITAKLPQTVKDQLIQALKSSRNIVHHNNNWILFSAMVEAGLDVLGSDFDLMRIDYGIQLINRWYKGDGIYGDGEEFANDYYNSFVIQPFLVDLIKRYPIIVTNAKIYDKELPDLVMKRATRFAQYQELLINCDGTYPVYGRSMCYRFGCFQHLAQACLEDFLPVDVTPAQVRSGLTAVIRKVMSAKSNFDDHGFLTVGVFGAQPDMGEPYINVGSCYLALQVMLPLGIPADQAFWQAPEEDWSAKKIWSGQLTHRDHAYHEFPGL</sequence>
<dbReference type="PANTHER" id="PTHR35339:SF3">
    <property type="entry name" value="DUF2264 DOMAIN-CONTAINING PROTEIN"/>
    <property type="match status" value="1"/>
</dbReference>
<dbReference type="PIRSF" id="PIRSF014753">
    <property type="entry name" value="UCP014753"/>
    <property type="match status" value="1"/>
</dbReference>